<organism evidence="3 5">
    <name type="scientific">Metamycoplasma hyosynoviae</name>
    <dbReference type="NCBI Taxonomy" id="29559"/>
    <lineage>
        <taxon>Bacteria</taxon>
        <taxon>Bacillati</taxon>
        <taxon>Mycoplasmatota</taxon>
        <taxon>Mycoplasmoidales</taxon>
        <taxon>Metamycoplasmataceae</taxon>
        <taxon>Metamycoplasma</taxon>
    </lineage>
</organism>
<feature type="chain" id="PRO_5041520986" description="Lipoprotein" evidence="1">
    <location>
        <begin position="23"/>
        <end position="307"/>
    </location>
</feature>
<protein>
    <recommendedName>
        <fullName evidence="6">Lipoprotein</fullName>
    </recommendedName>
</protein>
<proteinExistence type="predicted"/>
<dbReference type="Proteomes" id="UP000264882">
    <property type="component" value="Chromosome"/>
</dbReference>
<evidence type="ECO:0000313" key="5">
    <source>
        <dbReference type="Proteomes" id="UP001059349"/>
    </source>
</evidence>
<dbReference type="AlphaFoldDB" id="A0A063YGV8"/>
<keyword evidence="1" id="KW-0732">Signal</keyword>
<reference evidence="3" key="2">
    <citation type="submission" date="2022-07" db="EMBL/GenBank/DDBJ databases">
        <title>Complete genome of Mycoplasma hyosynoviae B1.</title>
        <authorList>
            <person name="Spergser J."/>
        </authorList>
    </citation>
    <scope>NUCLEOTIDE SEQUENCE</scope>
    <source>
        <strain evidence="3">B1</strain>
    </source>
</reference>
<evidence type="ECO:0000313" key="3">
    <source>
        <dbReference type="EMBL" id="UTO26042.1"/>
    </source>
</evidence>
<dbReference type="GeneID" id="75104954"/>
<accession>A0A063YGV8</accession>
<reference evidence="2 4" key="1">
    <citation type="submission" date="2014-06" db="EMBL/GenBank/DDBJ databases">
        <title>The Whole Genome Sequence of Mycoplasma hyosynoviae strain ATCC 27095.</title>
        <authorList>
            <person name="Calcutt M.J."/>
            <person name="Foecking M.F."/>
        </authorList>
    </citation>
    <scope>NUCLEOTIDE SEQUENCE [LARGE SCALE GENOMIC DNA]</scope>
    <source>
        <strain evidence="2 4">M60</strain>
    </source>
</reference>
<evidence type="ECO:0000313" key="2">
    <source>
        <dbReference type="EMBL" id="ASI53706.1"/>
    </source>
</evidence>
<dbReference type="EMBL" id="CP008748">
    <property type="protein sequence ID" value="ASI53706.1"/>
    <property type="molecule type" value="Genomic_DNA"/>
</dbReference>
<dbReference type="PROSITE" id="PS51257">
    <property type="entry name" value="PROKAR_LIPOPROTEIN"/>
    <property type="match status" value="1"/>
</dbReference>
<dbReference type="EMBL" id="CP101127">
    <property type="protein sequence ID" value="UTO26042.1"/>
    <property type="molecule type" value="Genomic_DNA"/>
</dbReference>
<evidence type="ECO:0000313" key="4">
    <source>
        <dbReference type="Proteomes" id="UP000264882"/>
    </source>
</evidence>
<gene>
    <name evidence="2" type="ORF">MHSN_00525</name>
    <name evidence="3" type="ORF">NMG93_00535</name>
</gene>
<sequence>MKKIISKFLILSSVAVPFSLMSASCTYQPSIKLKENKKEENFIYDTKSNKWLVRGSATSFKINSLKNLNPIDPSDPSYGIYEYQKDESGKVLLHNNKPLLKFKADSIIQHKNKDDKIINFGKLQIAALNPGKFKPLYSEILDFTNFSGQYQFRIYAFTSEELEKYYPSAFNKKYWQYKNNNKALFLTIFYLSKTSLSVNNYVSLDSKPTDDTNQNTLTPVEYLNDSGIPSTLETISISNSWKPHFDDAYNTMMKNPFANKFISLPAPASVNYLNYNEAFWPFMTNEPEKKGVVKNTVDPIVVEFETN</sequence>
<dbReference type="RefSeq" id="WP_036440191.1">
    <property type="nucleotide sequence ID" value="NZ_CP008748.1"/>
</dbReference>
<dbReference type="Proteomes" id="UP001059349">
    <property type="component" value="Chromosome"/>
</dbReference>
<feature type="signal peptide" evidence="1">
    <location>
        <begin position="1"/>
        <end position="22"/>
    </location>
</feature>
<dbReference type="KEGG" id="mhyv:MHSN_00525"/>
<evidence type="ECO:0000256" key="1">
    <source>
        <dbReference type="SAM" id="SignalP"/>
    </source>
</evidence>
<name>A0A063YGV8_9BACT</name>
<keyword evidence="4" id="KW-1185">Reference proteome</keyword>
<evidence type="ECO:0008006" key="6">
    <source>
        <dbReference type="Google" id="ProtNLM"/>
    </source>
</evidence>